<keyword evidence="1" id="KW-0479">Metal-binding</keyword>
<gene>
    <name evidence="7" type="primary">LOC120283315</name>
</gene>
<dbReference type="InterPro" id="IPR007527">
    <property type="entry name" value="Znf_SWIM"/>
</dbReference>
<evidence type="ECO:0000256" key="3">
    <source>
        <dbReference type="ARBA" id="ARBA00022833"/>
    </source>
</evidence>
<dbReference type="PANTHER" id="PTHR31973:SF197">
    <property type="entry name" value="SWIM-TYPE DOMAIN-CONTAINING PROTEIN"/>
    <property type="match status" value="1"/>
</dbReference>
<dbReference type="RefSeq" id="XP_039145936.1">
    <property type="nucleotide sequence ID" value="XM_039290002.1"/>
</dbReference>
<proteinExistence type="predicted"/>
<evidence type="ECO:0000313" key="6">
    <source>
        <dbReference type="Proteomes" id="UP001515500"/>
    </source>
</evidence>
<evidence type="ECO:0000313" key="7">
    <source>
        <dbReference type="RefSeq" id="XP_039145936.1"/>
    </source>
</evidence>
<feature type="domain" description="SWIM-type" evidence="5">
    <location>
        <begin position="247"/>
        <end position="279"/>
    </location>
</feature>
<dbReference type="AlphaFoldDB" id="A0AB40D493"/>
<reference evidence="6" key="1">
    <citation type="submission" date="2025-05" db="UniProtKB">
        <authorList>
            <consortium name="RefSeq"/>
        </authorList>
    </citation>
    <scope>NUCLEOTIDE SEQUENCE [LARGE SCALE GENOMIC DNA]</scope>
</reference>
<dbReference type="SMART" id="SM00575">
    <property type="entry name" value="ZnF_PMZ"/>
    <property type="match status" value="1"/>
</dbReference>
<dbReference type="Proteomes" id="UP001515500">
    <property type="component" value="Chromosome 1"/>
</dbReference>
<evidence type="ECO:0000256" key="1">
    <source>
        <dbReference type="ARBA" id="ARBA00022723"/>
    </source>
</evidence>
<keyword evidence="6" id="KW-1185">Reference proteome</keyword>
<dbReference type="PANTHER" id="PTHR31973">
    <property type="entry name" value="POLYPROTEIN, PUTATIVE-RELATED"/>
    <property type="match status" value="1"/>
</dbReference>
<name>A0AB40D493_DIOCR</name>
<accession>A0AB40D493</accession>
<dbReference type="GeneID" id="120283315"/>
<dbReference type="Pfam" id="PF04434">
    <property type="entry name" value="SWIM"/>
    <property type="match status" value="1"/>
</dbReference>
<sequence>MYICLAAVKEGFISGWRNLIALDGCFLKGVVKGQILVAIGRDGNNQMYPIAWAIVDKETTETWSWFLEQLSDDLNIGDGLGWSIISDMQKGLIHAINELLPHIEHRMCARHIYARWGKSYPGKDLQIQFWNIARSTSEPEMKKQIEKMKELKGGAKAVEELLDRWPILESRSKPIITMLEDIRQYVMTRIVVKKQYALKWKNSCGPNIVSRIDKERKNSSRWYVEWNGGASHEVFRDDLVQHVREGYVILLACQSCSCGKWNKMGIPCEHALAVISFNGADPENFVADWFKRDIYLKAYSSTINPVKGSEFWQLVMKIPSEIPQVEATPVLNETNIGLRMQSRQRKMARAIQASKGKKQVHTSAQGFVTIIRGAHHGGVIVGRDNPQFNSFITAGQLNALKSRNTNAN</sequence>
<evidence type="ECO:0000256" key="4">
    <source>
        <dbReference type="PROSITE-ProRule" id="PRU00325"/>
    </source>
</evidence>
<dbReference type="PROSITE" id="PS50966">
    <property type="entry name" value="ZF_SWIM"/>
    <property type="match status" value="1"/>
</dbReference>
<dbReference type="InterPro" id="IPR018289">
    <property type="entry name" value="MULE_transposase_dom"/>
</dbReference>
<keyword evidence="2 4" id="KW-0863">Zinc-finger</keyword>
<evidence type="ECO:0000256" key="2">
    <source>
        <dbReference type="ARBA" id="ARBA00022771"/>
    </source>
</evidence>
<dbReference type="Pfam" id="PF10551">
    <property type="entry name" value="MULE"/>
    <property type="match status" value="1"/>
</dbReference>
<keyword evidence="3" id="KW-0862">Zinc</keyword>
<organism evidence="6 7">
    <name type="scientific">Dioscorea cayennensis subsp. rotundata</name>
    <name type="common">White Guinea yam</name>
    <name type="synonym">Dioscorea rotundata</name>
    <dbReference type="NCBI Taxonomy" id="55577"/>
    <lineage>
        <taxon>Eukaryota</taxon>
        <taxon>Viridiplantae</taxon>
        <taxon>Streptophyta</taxon>
        <taxon>Embryophyta</taxon>
        <taxon>Tracheophyta</taxon>
        <taxon>Spermatophyta</taxon>
        <taxon>Magnoliopsida</taxon>
        <taxon>Liliopsida</taxon>
        <taxon>Dioscoreales</taxon>
        <taxon>Dioscoreaceae</taxon>
        <taxon>Dioscorea</taxon>
    </lineage>
</organism>
<evidence type="ECO:0000259" key="5">
    <source>
        <dbReference type="PROSITE" id="PS50966"/>
    </source>
</evidence>
<dbReference type="InterPro" id="IPR006564">
    <property type="entry name" value="Znf_PMZ"/>
</dbReference>
<reference evidence="7" key="2">
    <citation type="submission" date="2025-08" db="UniProtKB">
        <authorList>
            <consortium name="RefSeq"/>
        </authorList>
    </citation>
    <scope>IDENTIFICATION</scope>
</reference>
<dbReference type="GO" id="GO:0008270">
    <property type="term" value="F:zinc ion binding"/>
    <property type="evidence" value="ECO:0007669"/>
    <property type="project" value="UniProtKB-KW"/>
</dbReference>
<protein>
    <submittedName>
        <fullName evidence="7">Uncharacterized protein LOC120283315</fullName>
    </submittedName>
</protein>